<feature type="disulfide bond" description="Redox-active" evidence="4">
    <location>
        <begin position="81"/>
        <end position="85"/>
    </location>
</feature>
<dbReference type="PROSITE" id="PS51352">
    <property type="entry name" value="THIOREDOXIN_2"/>
    <property type="match status" value="1"/>
</dbReference>
<protein>
    <submittedName>
        <fullName evidence="7">SCO family protein</fullName>
    </submittedName>
</protein>
<feature type="binding site" evidence="3">
    <location>
        <position position="81"/>
    </location>
    <ligand>
        <name>Cu cation</name>
        <dbReference type="ChEBI" id="CHEBI:23378"/>
    </ligand>
</feature>
<evidence type="ECO:0000256" key="1">
    <source>
        <dbReference type="ARBA" id="ARBA00010996"/>
    </source>
</evidence>
<feature type="transmembrane region" description="Helical" evidence="5">
    <location>
        <begin position="12"/>
        <end position="29"/>
    </location>
</feature>
<dbReference type="GO" id="GO:0046872">
    <property type="term" value="F:metal ion binding"/>
    <property type="evidence" value="ECO:0007669"/>
    <property type="project" value="UniProtKB-KW"/>
</dbReference>
<gene>
    <name evidence="7" type="ORF">GXN76_03055</name>
</gene>
<dbReference type="InterPro" id="IPR036249">
    <property type="entry name" value="Thioredoxin-like_sf"/>
</dbReference>
<dbReference type="KEGG" id="kpul:GXN76_03055"/>
<comment type="similarity">
    <text evidence="1">Belongs to the SCO1/2 family.</text>
</comment>
<dbReference type="InterPro" id="IPR003782">
    <property type="entry name" value="SCO1/SenC"/>
</dbReference>
<dbReference type="EMBL" id="CP048104">
    <property type="protein sequence ID" value="QKG83550.1"/>
    <property type="molecule type" value="Genomic_DNA"/>
</dbReference>
<dbReference type="InterPro" id="IPR013766">
    <property type="entry name" value="Thioredoxin_domain"/>
</dbReference>
<accession>A0A7D4BID5</accession>
<dbReference type="PANTHER" id="PTHR12151">
    <property type="entry name" value="ELECTRON TRANSPORT PROTIN SCO1/SENC FAMILY MEMBER"/>
    <property type="match status" value="1"/>
</dbReference>
<dbReference type="Gene3D" id="3.40.30.10">
    <property type="entry name" value="Glutaredoxin"/>
    <property type="match status" value="1"/>
</dbReference>
<sequence length="217" mass="24489">MVSGNRGWKNRWVLLCGVLILLVTGYGLWGKQDSDYSLSSGEEKEASHLPDFRYTDQNGKVIGMDQLKGEIWLANQVFTRCPDICSPMTANMARVQQELKEAGLDIRIVSFSVDPEHDTPKVLKRFGENLKVDFSNWHFLTHEKEEQMHQFLKQSFKAPIKKRIPKSPGDVMTISHSSRFYLIDPGGKIRGTYNGLQPDYARIVSDASKAAIAVSAK</sequence>
<evidence type="ECO:0000256" key="2">
    <source>
        <dbReference type="ARBA" id="ARBA00023008"/>
    </source>
</evidence>
<evidence type="ECO:0000256" key="3">
    <source>
        <dbReference type="PIRSR" id="PIRSR603782-1"/>
    </source>
</evidence>
<name>A0A7D4BID5_9BACL</name>
<keyword evidence="4" id="KW-1015">Disulfide bond</keyword>
<keyword evidence="8" id="KW-1185">Reference proteome</keyword>
<feature type="binding site" evidence="3">
    <location>
        <position position="85"/>
    </location>
    <ligand>
        <name>Cu cation</name>
        <dbReference type="ChEBI" id="CHEBI:23378"/>
    </ligand>
</feature>
<dbReference type="CDD" id="cd02968">
    <property type="entry name" value="SCO"/>
    <property type="match status" value="1"/>
</dbReference>
<dbReference type="Proteomes" id="UP000503088">
    <property type="component" value="Chromosome"/>
</dbReference>
<dbReference type="PANTHER" id="PTHR12151:SF25">
    <property type="entry name" value="LINALOOL DEHYDRATASE_ISOMERASE DOMAIN-CONTAINING PROTEIN"/>
    <property type="match status" value="1"/>
</dbReference>
<evidence type="ECO:0000313" key="7">
    <source>
        <dbReference type="EMBL" id="QKG83550.1"/>
    </source>
</evidence>
<keyword evidence="5" id="KW-1133">Transmembrane helix</keyword>
<keyword evidence="5" id="KW-0812">Transmembrane</keyword>
<dbReference type="SUPFAM" id="SSF52833">
    <property type="entry name" value="Thioredoxin-like"/>
    <property type="match status" value="1"/>
</dbReference>
<dbReference type="RefSeq" id="WP_173220395.1">
    <property type="nucleotide sequence ID" value="NZ_CP048104.1"/>
</dbReference>
<keyword evidence="2 3" id="KW-0186">Copper</keyword>
<evidence type="ECO:0000256" key="5">
    <source>
        <dbReference type="SAM" id="Phobius"/>
    </source>
</evidence>
<evidence type="ECO:0000259" key="6">
    <source>
        <dbReference type="PROSITE" id="PS51352"/>
    </source>
</evidence>
<dbReference type="Pfam" id="PF02630">
    <property type="entry name" value="SCO1-SenC"/>
    <property type="match status" value="1"/>
</dbReference>
<proteinExistence type="inferred from homology"/>
<evidence type="ECO:0000256" key="4">
    <source>
        <dbReference type="PIRSR" id="PIRSR603782-2"/>
    </source>
</evidence>
<keyword evidence="3" id="KW-0479">Metal-binding</keyword>
<feature type="binding site" evidence="3">
    <location>
        <position position="176"/>
    </location>
    <ligand>
        <name>Cu cation</name>
        <dbReference type="ChEBI" id="CHEBI:23378"/>
    </ligand>
</feature>
<evidence type="ECO:0000313" key="8">
    <source>
        <dbReference type="Proteomes" id="UP000503088"/>
    </source>
</evidence>
<organism evidence="7 8">
    <name type="scientific">Kroppenstedtia pulmonis</name>
    <dbReference type="NCBI Taxonomy" id="1380685"/>
    <lineage>
        <taxon>Bacteria</taxon>
        <taxon>Bacillati</taxon>
        <taxon>Bacillota</taxon>
        <taxon>Bacilli</taxon>
        <taxon>Bacillales</taxon>
        <taxon>Thermoactinomycetaceae</taxon>
        <taxon>Kroppenstedtia</taxon>
    </lineage>
</organism>
<reference evidence="7 8" key="1">
    <citation type="submission" date="2020-01" db="EMBL/GenBank/DDBJ databases">
        <authorList>
            <person name="Gulvik C.A."/>
            <person name="Batra D.G."/>
        </authorList>
    </citation>
    <scope>NUCLEOTIDE SEQUENCE [LARGE SCALE GENOMIC DNA]</scope>
    <source>
        <strain evidence="7 8">W9323</strain>
    </source>
</reference>
<keyword evidence="5" id="KW-0472">Membrane</keyword>
<feature type="domain" description="Thioredoxin" evidence="6">
    <location>
        <begin position="43"/>
        <end position="213"/>
    </location>
</feature>
<dbReference type="AlphaFoldDB" id="A0A7D4BID5"/>